<proteinExistence type="inferred from homology"/>
<dbReference type="STRING" id="1888891.DSOL_5409"/>
<dbReference type="InterPro" id="IPR023353">
    <property type="entry name" value="LemA-like_dom_sf"/>
</dbReference>
<sequence>MAESYPQLRASENFASLQQDLAGIETEIQMARRYYNGAARAQNNRVQTFPANLLSGAFGFSVLPYFELDDPADRNAPRVSFDDGAGS</sequence>
<keyword evidence="5" id="KW-0472">Membrane</keyword>
<dbReference type="Proteomes" id="UP000186102">
    <property type="component" value="Unassembled WGS sequence"/>
</dbReference>
<name>A0A1Q8QBS4_9FIRM</name>
<keyword evidence="4" id="KW-1133">Transmembrane helix</keyword>
<evidence type="ECO:0000313" key="7">
    <source>
        <dbReference type="Proteomes" id="UP000186102"/>
    </source>
</evidence>
<evidence type="ECO:0000256" key="5">
    <source>
        <dbReference type="ARBA" id="ARBA00023136"/>
    </source>
</evidence>
<keyword evidence="3" id="KW-0812">Transmembrane</keyword>
<dbReference type="AlphaFoldDB" id="A0A1Q8QBS4"/>
<organism evidence="6 7">
    <name type="scientific">Desulfosporosinus metallidurans</name>
    <dbReference type="NCBI Taxonomy" id="1888891"/>
    <lineage>
        <taxon>Bacteria</taxon>
        <taxon>Bacillati</taxon>
        <taxon>Bacillota</taxon>
        <taxon>Clostridia</taxon>
        <taxon>Eubacteriales</taxon>
        <taxon>Desulfitobacteriaceae</taxon>
        <taxon>Desulfosporosinus</taxon>
    </lineage>
</organism>
<evidence type="ECO:0000256" key="4">
    <source>
        <dbReference type="ARBA" id="ARBA00022989"/>
    </source>
</evidence>
<gene>
    <name evidence="6" type="ORF">DSOL_5409</name>
</gene>
<evidence type="ECO:0000256" key="3">
    <source>
        <dbReference type="ARBA" id="ARBA00022692"/>
    </source>
</evidence>
<evidence type="ECO:0000256" key="2">
    <source>
        <dbReference type="ARBA" id="ARBA00008854"/>
    </source>
</evidence>
<dbReference type="PANTHER" id="PTHR34478:SF2">
    <property type="entry name" value="MEMBRANE PROTEIN"/>
    <property type="match status" value="1"/>
</dbReference>
<dbReference type="Gene3D" id="1.20.1440.20">
    <property type="entry name" value="LemA-like domain"/>
    <property type="match status" value="1"/>
</dbReference>
<dbReference type="SUPFAM" id="SSF140478">
    <property type="entry name" value="LemA-like"/>
    <property type="match status" value="1"/>
</dbReference>
<reference evidence="6 7" key="1">
    <citation type="submission" date="2016-09" db="EMBL/GenBank/DDBJ databases">
        <title>Complete genome of Desulfosporosinus sp. OL.</title>
        <authorList>
            <person name="Mardanov A."/>
            <person name="Beletsky A."/>
            <person name="Panova A."/>
            <person name="Karnachuk O."/>
            <person name="Ravin N."/>
        </authorList>
    </citation>
    <scope>NUCLEOTIDE SEQUENCE [LARGE SCALE GENOMIC DNA]</scope>
    <source>
        <strain evidence="6 7">OL</strain>
    </source>
</reference>
<dbReference type="PANTHER" id="PTHR34478">
    <property type="entry name" value="PROTEIN LEMA"/>
    <property type="match status" value="1"/>
</dbReference>
<evidence type="ECO:0000313" key="6">
    <source>
        <dbReference type="EMBL" id="OLN24725.1"/>
    </source>
</evidence>
<comment type="subcellular location">
    <subcellularLocation>
        <location evidence="1">Membrane</location>
        <topology evidence="1">Single-pass membrane protein</topology>
    </subcellularLocation>
</comment>
<dbReference type="GO" id="GO:0016020">
    <property type="term" value="C:membrane"/>
    <property type="evidence" value="ECO:0007669"/>
    <property type="project" value="UniProtKB-SubCell"/>
</dbReference>
<keyword evidence="7" id="KW-1185">Reference proteome</keyword>
<dbReference type="Pfam" id="PF04011">
    <property type="entry name" value="LemA"/>
    <property type="match status" value="1"/>
</dbReference>
<dbReference type="InterPro" id="IPR007156">
    <property type="entry name" value="MamQ_LemA"/>
</dbReference>
<comment type="similarity">
    <text evidence="2">Belongs to the LemA family.</text>
</comment>
<protein>
    <submittedName>
        <fullName evidence="6">LemA protein</fullName>
    </submittedName>
</protein>
<dbReference type="EMBL" id="MLBF01000165">
    <property type="protein sequence ID" value="OLN24725.1"/>
    <property type="molecule type" value="Genomic_DNA"/>
</dbReference>
<comment type="caution">
    <text evidence="6">The sequence shown here is derived from an EMBL/GenBank/DDBJ whole genome shotgun (WGS) entry which is preliminary data.</text>
</comment>
<accession>A0A1Q8QBS4</accession>
<evidence type="ECO:0000256" key="1">
    <source>
        <dbReference type="ARBA" id="ARBA00004167"/>
    </source>
</evidence>